<reference evidence="1 2" key="1">
    <citation type="submission" date="2015-01" db="EMBL/GenBank/DDBJ databases">
        <title>Evolution of Trichinella species and genotypes.</title>
        <authorList>
            <person name="Korhonen P.K."/>
            <person name="Edoardo P."/>
            <person name="Giuseppe L.R."/>
            <person name="Gasser R.B."/>
        </authorList>
    </citation>
    <scope>NUCLEOTIDE SEQUENCE [LARGE SCALE GENOMIC DNA]</scope>
    <source>
        <strain evidence="1">ISS13</strain>
    </source>
</reference>
<gene>
    <name evidence="1" type="ORF">T4A_13956</name>
</gene>
<comment type="caution">
    <text evidence="1">The sequence shown here is derived from an EMBL/GenBank/DDBJ whole genome shotgun (WGS) entry which is preliminary data.</text>
</comment>
<dbReference type="Proteomes" id="UP000054632">
    <property type="component" value="Unassembled WGS sequence"/>
</dbReference>
<organism evidence="1 2">
    <name type="scientific">Trichinella pseudospiralis</name>
    <name type="common">Parasitic roundworm</name>
    <dbReference type="NCBI Taxonomy" id="6337"/>
    <lineage>
        <taxon>Eukaryota</taxon>
        <taxon>Metazoa</taxon>
        <taxon>Ecdysozoa</taxon>
        <taxon>Nematoda</taxon>
        <taxon>Enoplea</taxon>
        <taxon>Dorylaimia</taxon>
        <taxon>Trichinellida</taxon>
        <taxon>Trichinellidae</taxon>
        <taxon>Trichinella</taxon>
    </lineage>
</organism>
<protein>
    <submittedName>
        <fullName evidence="1">Uncharacterized protein</fullName>
    </submittedName>
</protein>
<proteinExistence type="predicted"/>
<dbReference type="AlphaFoldDB" id="A0A0V1E5P4"/>
<dbReference type="EMBL" id="JYDR01000102">
    <property type="protein sequence ID" value="KRY68833.1"/>
    <property type="molecule type" value="Genomic_DNA"/>
</dbReference>
<evidence type="ECO:0000313" key="1">
    <source>
        <dbReference type="EMBL" id="KRY68833.1"/>
    </source>
</evidence>
<name>A0A0V1E5P4_TRIPS</name>
<sequence>MRDFAFCGLRSMLPGRADCPASRTRSKLAPPNTTICTFAHTWSKIVHIPIRNALPLSTIGNRCYYCNDCNVDLIEKRNFVVQTISIILNVGALYNVMSYWDSFYSVNKR</sequence>
<evidence type="ECO:0000313" key="2">
    <source>
        <dbReference type="Proteomes" id="UP000054632"/>
    </source>
</evidence>
<accession>A0A0V1E5P4</accession>